<dbReference type="OrthoDB" id="3247294at2759"/>
<accession>A0A165EMH1</accession>
<feature type="region of interest" description="Disordered" evidence="2">
    <location>
        <begin position="694"/>
        <end position="820"/>
    </location>
</feature>
<keyword evidence="1" id="KW-0863">Zinc-finger</keyword>
<dbReference type="STRING" id="1314781.A0A165EMH1"/>
<evidence type="ECO:0000313" key="4">
    <source>
        <dbReference type="EMBL" id="KZV87284.1"/>
    </source>
</evidence>
<keyword evidence="1" id="KW-0862">Zinc</keyword>
<keyword evidence="5" id="KW-1185">Reference proteome</keyword>
<dbReference type="GO" id="GO:0008270">
    <property type="term" value="F:zinc ion binding"/>
    <property type="evidence" value="ECO:0007669"/>
    <property type="project" value="UniProtKB-KW"/>
</dbReference>
<organism evidence="4 5">
    <name type="scientific">Exidia glandulosa HHB12029</name>
    <dbReference type="NCBI Taxonomy" id="1314781"/>
    <lineage>
        <taxon>Eukaryota</taxon>
        <taxon>Fungi</taxon>
        <taxon>Dikarya</taxon>
        <taxon>Basidiomycota</taxon>
        <taxon>Agaricomycotina</taxon>
        <taxon>Agaricomycetes</taxon>
        <taxon>Auriculariales</taxon>
        <taxon>Exidiaceae</taxon>
        <taxon>Exidia</taxon>
    </lineage>
</organism>
<gene>
    <name evidence="4" type="ORF">EXIGLDRAFT_840088</name>
</gene>
<evidence type="ECO:0000256" key="1">
    <source>
        <dbReference type="PROSITE-ProRule" id="PRU00325"/>
    </source>
</evidence>
<reference evidence="4 5" key="1">
    <citation type="journal article" date="2016" name="Mol. Biol. Evol.">
        <title>Comparative Genomics of Early-Diverging Mushroom-Forming Fungi Provides Insights into the Origins of Lignocellulose Decay Capabilities.</title>
        <authorList>
            <person name="Nagy L.G."/>
            <person name="Riley R."/>
            <person name="Tritt A."/>
            <person name="Adam C."/>
            <person name="Daum C."/>
            <person name="Floudas D."/>
            <person name="Sun H."/>
            <person name="Yadav J.S."/>
            <person name="Pangilinan J."/>
            <person name="Larsson K.H."/>
            <person name="Matsuura K."/>
            <person name="Barry K."/>
            <person name="Labutti K."/>
            <person name="Kuo R."/>
            <person name="Ohm R.A."/>
            <person name="Bhattacharya S.S."/>
            <person name="Shirouzu T."/>
            <person name="Yoshinaga Y."/>
            <person name="Martin F.M."/>
            <person name="Grigoriev I.V."/>
            <person name="Hibbett D.S."/>
        </authorList>
    </citation>
    <scope>NUCLEOTIDE SEQUENCE [LARGE SCALE GENOMIC DNA]</scope>
    <source>
        <strain evidence="4 5">HHB12029</strain>
    </source>
</reference>
<name>A0A165EMH1_EXIGL</name>
<evidence type="ECO:0000313" key="5">
    <source>
        <dbReference type="Proteomes" id="UP000077266"/>
    </source>
</evidence>
<evidence type="ECO:0000259" key="3">
    <source>
        <dbReference type="PROSITE" id="PS50966"/>
    </source>
</evidence>
<dbReference type="AlphaFoldDB" id="A0A165EMH1"/>
<dbReference type="EMBL" id="KV426130">
    <property type="protein sequence ID" value="KZV87284.1"/>
    <property type="molecule type" value="Genomic_DNA"/>
</dbReference>
<sequence>MSQLQFQLELLPACNSAADAPPLASTSTGPQPFILRFDGANSDVSDCGDFDKDRVSGAFPLQWPTEAHFDTWLATLQRESVIEFTQQKTGKSMRGSRAGFLFYREYRCSRGNVHGKKPYEKKHPERARKLDAKAAVNCSARIYVKAYNNTSIILGRYESNHSHPLGHDNAAYTRISDETRMRIAELLRVGSTPEAIMRTLNGMSAATGQAIPGVTPPTRDTFVQLADIRRVQAKIEAEAAHLHKDDAVSVLRWVERLRASDSLLFFKATGEPAPQDSGLAADALVLIIQTPWQRDRFAELGASFAGVDGTHNTTRYYNTTLFTIIVRDRWAHGLPVAWMVSSNGTEQTLTHFLRVFRARNPVVPRIWMSDKDRAQLNSLRAVYSELFVLVLLCWWHVLHAWQQHFSTTLYATLWTLLKRWIRITDEAEFWTHWEAIQREAPASFIEYIKKEWLPEREMWSAVSRTERNVFERSDTNMLVESWHRILKHMFLRGMHNRRLDDLIFTLTGDVLAFYQLKYRRQQFGFEGADCEAQELQRVRQVAQTITEASIEPLADGKYSVQSQSDDSLQYTVSTSDHSCTCASYWAIRYCKHMAAVATHFPETGESLQFTPLTQFSAVSDSTPLPSASATLLPPIAAASTPSVESDSLHRVHDLMQRVMARTSVFQPNLQDDKLKHLTTTLEAFLAETTSDGVLPRATTIPPNIKVTTETQSVLPRAKQSKSKRQTLRYTEPYSSGVRSGTRAQADALRPPQQQQQQDENIPPVPPSPRPLTLPPIPNARSLPSAPAATDVPAAAPPAKGKLQQSTKKHPPLTDNHSARPPVPYYFVPIPGAQVGPPALRPQPGRPYPQTMYLPPPPPPGHPYYYPYPYPPPYYPPPPQ</sequence>
<dbReference type="InParanoid" id="A0A165EMH1"/>
<keyword evidence="1" id="KW-0479">Metal-binding</keyword>
<dbReference type="PROSITE" id="PS50966">
    <property type="entry name" value="ZF_SWIM"/>
    <property type="match status" value="1"/>
</dbReference>
<feature type="compositionally biased region" description="Pro residues" evidence="2">
    <location>
        <begin position="762"/>
        <end position="777"/>
    </location>
</feature>
<dbReference type="Proteomes" id="UP000077266">
    <property type="component" value="Unassembled WGS sequence"/>
</dbReference>
<evidence type="ECO:0000256" key="2">
    <source>
        <dbReference type="SAM" id="MobiDB-lite"/>
    </source>
</evidence>
<dbReference type="InterPro" id="IPR007527">
    <property type="entry name" value="Znf_SWIM"/>
</dbReference>
<protein>
    <recommendedName>
        <fullName evidence="3">SWIM-type domain-containing protein</fullName>
    </recommendedName>
</protein>
<feature type="compositionally biased region" description="Polar residues" evidence="2">
    <location>
        <begin position="732"/>
        <end position="742"/>
    </location>
</feature>
<feature type="compositionally biased region" description="Low complexity" evidence="2">
    <location>
        <begin position="783"/>
        <end position="798"/>
    </location>
</feature>
<proteinExistence type="predicted"/>
<dbReference type="PANTHER" id="PTHR33977:SF1">
    <property type="entry name" value="ZINC ION BINDING PROTEIN"/>
    <property type="match status" value="1"/>
</dbReference>
<feature type="region of interest" description="Disordered" evidence="2">
    <location>
        <begin position="833"/>
        <end position="855"/>
    </location>
</feature>
<dbReference type="InterPro" id="IPR018289">
    <property type="entry name" value="MULE_transposase_dom"/>
</dbReference>
<dbReference type="PANTHER" id="PTHR33977">
    <property type="entry name" value="ZINC ION BINDING PROTEIN"/>
    <property type="match status" value="1"/>
</dbReference>
<dbReference type="Pfam" id="PF10551">
    <property type="entry name" value="MULE"/>
    <property type="match status" value="1"/>
</dbReference>
<feature type="domain" description="SWIM-type" evidence="3">
    <location>
        <begin position="570"/>
        <end position="601"/>
    </location>
</feature>